<sequence length="152" mass="18146">MINNAVIQTFFGLFKYELHYLKEFESINHFNLKLDNYIHYNHKRKNKIKRDETDTIPDSYSNSHLILLSNFPVQLRAVFLLHIHIGFIYCIVCCSATNVQFPLQTLYTSHKFIDFRQPCINHFECPIPHDTYSSQSHYSFLILYEYVIMTTL</sequence>
<evidence type="ECO:0000259" key="1">
    <source>
        <dbReference type="Pfam" id="PF13333"/>
    </source>
</evidence>
<reference evidence="2 3" key="1">
    <citation type="submission" date="2017-01" db="EMBL/GenBank/DDBJ databases">
        <title>Bacillus cereus isolates.</title>
        <authorList>
            <person name="Beno S.M."/>
        </authorList>
    </citation>
    <scope>NUCLEOTIDE SEQUENCE [LARGE SCALE GENOMIC DNA]</scope>
    <source>
        <strain evidence="2 3">FSL K6-1030</strain>
    </source>
</reference>
<dbReference type="Pfam" id="PF13333">
    <property type="entry name" value="rve_2"/>
    <property type="match status" value="1"/>
</dbReference>
<protein>
    <recommendedName>
        <fullName evidence="1">Integrase catalytic domain-containing protein</fullName>
    </recommendedName>
</protein>
<evidence type="ECO:0000313" key="3">
    <source>
        <dbReference type="Proteomes" id="UP000190641"/>
    </source>
</evidence>
<accession>A0A9X6B5Q1</accession>
<name>A0A9X6B5Q1_BACCE</name>
<proteinExistence type="predicted"/>
<organism evidence="2 3">
    <name type="scientific">Bacillus cereus</name>
    <dbReference type="NCBI Taxonomy" id="1396"/>
    <lineage>
        <taxon>Bacteria</taxon>
        <taxon>Bacillati</taxon>
        <taxon>Bacillota</taxon>
        <taxon>Bacilli</taxon>
        <taxon>Bacillales</taxon>
        <taxon>Bacillaceae</taxon>
        <taxon>Bacillus</taxon>
        <taxon>Bacillus cereus group</taxon>
    </lineage>
</organism>
<comment type="caution">
    <text evidence="2">The sequence shown here is derived from an EMBL/GenBank/DDBJ whole genome shotgun (WGS) entry which is preliminary data.</text>
</comment>
<gene>
    <name evidence="2" type="ORF">BLX06_24595</name>
</gene>
<evidence type="ECO:0000313" key="2">
    <source>
        <dbReference type="EMBL" id="OOR72487.1"/>
    </source>
</evidence>
<dbReference type="InterPro" id="IPR001584">
    <property type="entry name" value="Integrase_cat-core"/>
</dbReference>
<dbReference type="AlphaFoldDB" id="A0A9X6B5Q1"/>
<dbReference type="EMBL" id="MUAU01000116">
    <property type="protein sequence ID" value="OOR72487.1"/>
    <property type="molecule type" value="Genomic_DNA"/>
</dbReference>
<dbReference type="Proteomes" id="UP000190641">
    <property type="component" value="Unassembled WGS sequence"/>
</dbReference>
<dbReference type="GO" id="GO:0015074">
    <property type="term" value="P:DNA integration"/>
    <property type="evidence" value="ECO:0007669"/>
    <property type="project" value="InterPro"/>
</dbReference>
<feature type="domain" description="Integrase catalytic" evidence="1">
    <location>
        <begin position="9"/>
        <end position="60"/>
    </location>
</feature>